<keyword evidence="2" id="KW-1185">Reference proteome</keyword>
<accession>A0ABD1F922</accession>
<protein>
    <submittedName>
        <fullName evidence="1">Uncharacterized protein</fullName>
    </submittedName>
</protein>
<proteinExistence type="predicted"/>
<dbReference type="AlphaFoldDB" id="A0ABD1F922"/>
<dbReference type="Proteomes" id="UP001566132">
    <property type="component" value="Unassembled WGS sequence"/>
</dbReference>
<name>A0ABD1F922_HYPHA</name>
<reference evidence="1 2" key="1">
    <citation type="submission" date="2024-05" db="EMBL/GenBank/DDBJ databases">
        <title>Genetic variation in Jamaican populations of the coffee berry borer (Hypothenemus hampei).</title>
        <authorList>
            <person name="Errbii M."/>
            <person name="Myrie A."/>
        </authorList>
    </citation>
    <scope>NUCLEOTIDE SEQUENCE [LARGE SCALE GENOMIC DNA]</scope>
    <source>
        <strain evidence="1">JA-Hopewell-2020-01-JO</strain>
        <tissue evidence="1">Whole body</tissue>
    </source>
</reference>
<comment type="caution">
    <text evidence="1">The sequence shown here is derived from an EMBL/GenBank/DDBJ whole genome shotgun (WGS) entry which is preliminary data.</text>
</comment>
<organism evidence="1 2">
    <name type="scientific">Hypothenemus hampei</name>
    <name type="common">Coffee berry borer</name>
    <dbReference type="NCBI Taxonomy" id="57062"/>
    <lineage>
        <taxon>Eukaryota</taxon>
        <taxon>Metazoa</taxon>
        <taxon>Ecdysozoa</taxon>
        <taxon>Arthropoda</taxon>
        <taxon>Hexapoda</taxon>
        <taxon>Insecta</taxon>
        <taxon>Pterygota</taxon>
        <taxon>Neoptera</taxon>
        <taxon>Endopterygota</taxon>
        <taxon>Coleoptera</taxon>
        <taxon>Polyphaga</taxon>
        <taxon>Cucujiformia</taxon>
        <taxon>Curculionidae</taxon>
        <taxon>Scolytinae</taxon>
        <taxon>Hypothenemus</taxon>
    </lineage>
</organism>
<sequence length="424" mass="49450">MEMDTEIKKFITTTNNFSKSSSHKWITQQIESCLKNIGTPSEESLEQEKTPSKFEIDTKEILKKRCERIVSRHKYERNSPEIRQWWLKMFETLESDATIPPEQQLPLLEESFSKVTLNKVLRVCSTRSRQFKEELDSLSEDDITRMFRSVQVKTMKIENSSKSVIYKSNVSLIDREELENIKNALDPSEMRNIEHVFRVTDQDLKSKMYIDFFQRNPTRAAVWRPLPPLSPDEMNLSQKAEAISEKIAKDFINWLKGLYGDEQFSLSVESVIQMFEIKFHADSATSLKVYIRELPAVPRRVAEKQHLLSKAKRSVLRHEIAKDVKAGQKKTAYTGFGTHLPPEMQVRPPAENYYRKWISCDRVPEKLVTMAKVWEGITHLKSTRAFCKFLIDRPEISPPKYLHDCGMLNLKHLMETDGKLDNKS</sequence>
<gene>
    <name evidence="1" type="ORF">ABEB36_002850</name>
</gene>
<evidence type="ECO:0000313" key="1">
    <source>
        <dbReference type="EMBL" id="KAL1513439.1"/>
    </source>
</evidence>
<dbReference type="EMBL" id="JBDJPC010000002">
    <property type="protein sequence ID" value="KAL1513439.1"/>
    <property type="molecule type" value="Genomic_DNA"/>
</dbReference>
<evidence type="ECO:0000313" key="2">
    <source>
        <dbReference type="Proteomes" id="UP001566132"/>
    </source>
</evidence>